<feature type="transmembrane region" description="Helical" evidence="6">
    <location>
        <begin position="65"/>
        <end position="90"/>
    </location>
</feature>
<evidence type="ECO:0000256" key="2">
    <source>
        <dbReference type="ARBA" id="ARBA00009773"/>
    </source>
</evidence>
<feature type="transmembrane region" description="Helical" evidence="6">
    <location>
        <begin position="231"/>
        <end position="251"/>
    </location>
</feature>
<gene>
    <name evidence="7" type="ORF">METZ01_LOCUS41946</name>
</gene>
<reference evidence="7" key="1">
    <citation type="submission" date="2018-05" db="EMBL/GenBank/DDBJ databases">
        <authorList>
            <person name="Lanie J.A."/>
            <person name="Ng W.-L."/>
            <person name="Kazmierczak K.M."/>
            <person name="Andrzejewski T.M."/>
            <person name="Davidsen T.M."/>
            <person name="Wayne K.J."/>
            <person name="Tettelin H."/>
            <person name="Glass J.I."/>
            <person name="Rusch D."/>
            <person name="Podicherti R."/>
            <person name="Tsui H.-C.T."/>
            <person name="Winkler M.E."/>
        </authorList>
    </citation>
    <scope>NUCLEOTIDE SEQUENCE</scope>
</reference>
<dbReference type="Pfam" id="PF01594">
    <property type="entry name" value="AI-2E_transport"/>
    <property type="match status" value="1"/>
</dbReference>
<dbReference type="AlphaFoldDB" id="A0A381RBJ3"/>
<accession>A0A381RBJ3</accession>
<comment type="similarity">
    <text evidence="2">Belongs to the autoinducer-2 exporter (AI-2E) (TC 2.A.86) family.</text>
</comment>
<keyword evidence="4 6" id="KW-1133">Transmembrane helix</keyword>
<sequence length="354" mass="38108">MSEGVVAASRSKTTTAASFSVVMLVSYLALVHLKAILMPLAIAILLYFLIRAPEKFLFEKVGNSVISYALILAFSILLAYGISIVLYSNLSSFIDEVPMMAEKLDSKMARLSEADLYGLEKGFSSSEIIASVITVENIEVFVTSILGSLASFMTTMGAVLLFLVFIILEEKTLPDRFRAAFPGSIGRIENIVSNSSDSISTYVISKATCSAGQAIVLAFLLSPLVFDIPGWFLFGTLCFLLDFVPVLGALLATIPPVIIAFIVLEPGMAVAMAIALLANQQLFGSIIEPNLSGQRLGISPLVLLLTVMVSAQVWGIAGAIIGVPIVIILRIVLEEDERTRPIALMLAKQIHEEE</sequence>
<evidence type="ECO:0008006" key="8">
    <source>
        <dbReference type="Google" id="ProtNLM"/>
    </source>
</evidence>
<feature type="transmembrane region" description="Helical" evidence="6">
    <location>
        <begin position="36"/>
        <end position="53"/>
    </location>
</feature>
<dbReference type="GO" id="GO:0016020">
    <property type="term" value="C:membrane"/>
    <property type="evidence" value="ECO:0007669"/>
    <property type="project" value="UniProtKB-SubCell"/>
</dbReference>
<evidence type="ECO:0000256" key="6">
    <source>
        <dbReference type="SAM" id="Phobius"/>
    </source>
</evidence>
<feature type="transmembrane region" description="Helical" evidence="6">
    <location>
        <begin position="298"/>
        <end position="331"/>
    </location>
</feature>
<dbReference type="PANTHER" id="PTHR21716:SF64">
    <property type="entry name" value="AI-2 TRANSPORT PROTEIN TQSA"/>
    <property type="match status" value="1"/>
</dbReference>
<keyword evidence="3 6" id="KW-0812">Transmembrane</keyword>
<proteinExistence type="inferred from homology"/>
<evidence type="ECO:0000256" key="5">
    <source>
        <dbReference type="ARBA" id="ARBA00023136"/>
    </source>
</evidence>
<dbReference type="InterPro" id="IPR002549">
    <property type="entry name" value="AI-2E-like"/>
</dbReference>
<dbReference type="EMBL" id="UINC01001803">
    <property type="protein sequence ID" value="SUZ89092.1"/>
    <property type="molecule type" value="Genomic_DNA"/>
</dbReference>
<organism evidence="7">
    <name type="scientific">marine metagenome</name>
    <dbReference type="NCBI Taxonomy" id="408172"/>
    <lineage>
        <taxon>unclassified sequences</taxon>
        <taxon>metagenomes</taxon>
        <taxon>ecological metagenomes</taxon>
    </lineage>
</organism>
<feature type="transmembrane region" description="Helical" evidence="6">
    <location>
        <begin position="258"/>
        <end position="278"/>
    </location>
</feature>
<keyword evidence="5 6" id="KW-0472">Membrane</keyword>
<name>A0A381RBJ3_9ZZZZ</name>
<feature type="transmembrane region" description="Helical" evidence="6">
    <location>
        <begin position="145"/>
        <end position="168"/>
    </location>
</feature>
<evidence type="ECO:0000256" key="4">
    <source>
        <dbReference type="ARBA" id="ARBA00022989"/>
    </source>
</evidence>
<comment type="subcellular location">
    <subcellularLocation>
        <location evidence="1">Membrane</location>
        <topology evidence="1">Multi-pass membrane protein</topology>
    </subcellularLocation>
</comment>
<evidence type="ECO:0000256" key="1">
    <source>
        <dbReference type="ARBA" id="ARBA00004141"/>
    </source>
</evidence>
<dbReference type="GO" id="GO:0055085">
    <property type="term" value="P:transmembrane transport"/>
    <property type="evidence" value="ECO:0007669"/>
    <property type="project" value="TreeGrafter"/>
</dbReference>
<evidence type="ECO:0000313" key="7">
    <source>
        <dbReference type="EMBL" id="SUZ89092.1"/>
    </source>
</evidence>
<protein>
    <recommendedName>
        <fullName evidence="8">AI-2E family transporter</fullName>
    </recommendedName>
</protein>
<evidence type="ECO:0000256" key="3">
    <source>
        <dbReference type="ARBA" id="ARBA00022692"/>
    </source>
</evidence>
<dbReference type="PANTHER" id="PTHR21716">
    <property type="entry name" value="TRANSMEMBRANE PROTEIN"/>
    <property type="match status" value="1"/>
</dbReference>